<protein>
    <submittedName>
        <fullName evidence="2">Zinc ribbon domain-containing protein</fullName>
    </submittedName>
</protein>
<comment type="caution">
    <text evidence="2">The sequence shown here is derived from an EMBL/GenBank/DDBJ whole genome shotgun (WGS) entry which is preliminary data.</text>
</comment>
<accession>A0A926ELS8</accession>
<keyword evidence="3" id="KW-1185">Reference proteome</keyword>
<dbReference type="AlphaFoldDB" id="A0A926ELS8"/>
<gene>
    <name evidence="2" type="ORF">H8705_00415</name>
</gene>
<dbReference type="Pfam" id="PF17032">
    <property type="entry name" value="Zn_ribbon_15"/>
    <property type="match status" value="1"/>
</dbReference>
<name>A0A926ELS8_9FIRM</name>
<evidence type="ECO:0000313" key="3">
    <source>
        <dbReference type="Proteomes" id="UP000623678"/>
    </source>
</evidence>
<proteinExistence type="predicted"/>
<dbReference type="InterPro" id="IPR031493">
    <property type="entry name" value="Zinc_ribbon_15"/>
</dbReference>
<feature type="domain" description="Zinc-ribbon 15" evidence="1">
    <location>
        <begin position="23"/>
        <end position="119"/>
    </location>
</feature>
<dbReference type="Proteomes" id="UP000623678">
    <property type="component" value="Unassembled WGS sequence"/>
</dbReference>
<dbReference type="EMBL" id="JACRTD010000001">
    <property type="protein sequence ID" value="MBC8584046.1"/>
    <property type="molecule type" value="Genomic_DNA"/>
</dbReference>
<organism evidence="2 3">
    <name type="scientific">Youxingia wuxianensis</name>
    <dbReference type="NCBI Taxonomy" id="2763678"/>
    <lineage>
        <taxon>Bacteria</taxon>
        <taxon>Bacillati</taxon>
        <taxon>Bacillota</taxon>
        <taxon>Clostridia</taxon>
        <taxon>Eubacteriales</taxon>
        <taxon>Oscillospiraceae</taxon>
        <taxon>Youxingia</taxon>
    </lineage>
</organism>
<dbReference type="RefSeq" id="WP_392392052.1">
    <property type="nucleotide sequence ID" value="NZ_JACRTD010000001.1"/>
</dbReference>
<sequence>MFFIGIFGTDSKVVPLGQISPLVCPVCGATAPMHLCRRYQYFHFFFLPLVKFNSLFLVTCPGCASVFSLEPEKGKEILKGAPATVVPGDLTLMKNNLTPRCPRCGQLLPKDSSFCNKCGAPL</sequence>
<reference evidence="2" key="1">
    <citation type="submission" date="2020-08" db="EMBL/GenBank/DDBJ databases">
        <title>Genome public.</title>
        <authorList>
            <person name="Liu C."/>
            <person name="Sun Q."/>
        </authorList>
    </citation>
    <scope>NUCLEOTIDE SEQUENCE</scope>
    <source>
        <strain evidence="2">NSJ-64</strain>
    </source>
</reference>
<evidence type="ECO:0000259" key="1">
    <source>
        <dbReference type="Pfam" id="PF17032"/>
    </source>
</evidence>
<evidence type="ECO:0000313" key="2">
    <source>
        <dbReference type="EMBL" id="MBC8584046.1"/>
    </source>
</evidence>